<dbReference type="Gene3D" id="3.90.550.10">
    <property type="entry name" value="Spore Coat Polysaccharide Biosynthesis Protein SpsA, Chain A"/>
    <property type="match status" value="1"/>
</dbReference>
<gene>
    <name evidence="9" type="ORF">JZO69_15420</name>
</gene>
<keyword evidence="2" id="KW-0808">Transferase</keyword>
<organism evidence="9 10">
    <name type="scientific">Candidatus Enterococcus ikei</name>
    <dbReference type="NCBI Taxonomy" id="2815326"/>
    <lineage>
        <taxon>Bacteria</taxon>
        <taxon>Bacillati</taxon>
        <taxon>Bacillota</taxon>
        <taxon>Bacilli</taxon>
        <taxon>Lactobacillales</taxon>
        <taxon>Enterococcaceae</taxon>
        <taxon>Enterococcus</taxon>
    </lineage>
</organism>
<keyword evidence="10" id="KW-1185">Reference proteome</keyword>
<evidence type="ECO:0000256" key="7">
    <source>
        <dbReference type="ARBA" id="ARBA00023150"/>
    </source>
</evidence>
<keyword evidence="9" id="KW-0548">Nucleotidyltransferase</keyword>
<dbReference type="Pfam" id="PF12804">
    <property type="entry name" value="NTP_transf_3"/>
    <property type="match status" value="1"/>
</dbReference>
<evidence type="ECO:0000256" key="6">
    <source>
        <dbReference type="ARBA" id="ARBA00023134"/>
    </source>
</evidence>
<evidence type="ECO:0000256" key="4">
    <source>
        <dbReference type="ARBA" id="ARBA00022741"/>
    </source>
</evidence>
<keyword evidence="5" id="KW-0460">Magnesium</keyword>
<evidence type="ECO:0000256" key="1">
    <source>
        <dbReference type="ARBA" id="ARBA00022490"/>
    </source>
</evidence>
<dbReference type="InterPro" id="IPR029044">
    <property type="entry name" value="Nucleotide-diphossugar_trans"/>
</dbReference>
<evidence type="ECO:0000256" key="3">
    <source>
        <dbReference type="ARBA" id="ARBA00022723"/>
    </source>
</evidence>
<reference evidence="9 10" key="1">
    <citation type="submission" date="2021-03" db="EMBL/GenBank/DDBJ databases">
        <title>Enterococcal diversity collection.</title>
        <authorList>
            <person name="Gilmore M.S."/>
            <person name="Schwartzman J."/>
            <person name="Van Tyne D."/>
            <person name="Martin M."/>
            <person name="Earl A.M."/>
            <person name="Manson A.L."/>
            <person name="Straub T."/>
            <person name="Salamzade R."/>
            <person name="Saavedra J."/>
            <person name="Lebreton F."/>
            <person name="Prichula J."/>
            <person name="Schaufler K."/>
            <person name="Gaca A."/>
            <person name="Sgardioli B."/>
            <person name="Wagenaar J."/>
            <person name="Strong T."/>
        </authorList>
    </citation>
    <scope>NUCLEOTIDE SEQUENCE [LARGE SCALE GENOMIC DNA]</scope>
    <source>
        <strain evidence="9 10">DIV0869a</strain>
    </source>
</reference>
<comment type="caution">
    <text evidence="9">The sequence shown here is derived from an EMBL/GenBank/DDBJ whole genome shotgun (WGS) entry which is preliminary data.</text>
</comment>
<dbReference type="InterPro" id="IPR025877">
    <property type="entry name" value="MobA-like_NTP_Trfase"/>
</dbReference>
<keyword evidence="7" id="KW-0501">Molybdenum cofactor biosynthesis</keyword>
<dbReference type="EMBL" id="JAFLWD010000046">
    <property type="protein sequence ID" value="MBO0441756.1"/>
    <property type="molecule type" value="Genomic_DNA"/>
</dbReference>
<proteinExistence type="predicted"/>
<evidence type="ECO:0000313" key="10">
    <source>
        <dbReference type="Proteomes" id="UP000664632"/>
    </source>
</evidence>
<name>A0ABS3H424_9ENTE</name>
<dbReference type="SUPFAM" id="SSF53448">
    <property type="entry name" value="Nucleotide-diphospho-sugar transferases"/>
    <property type="match status" value="1"/>
</dbReference>
<evidence type="ECO:0000256" key="5">
    <source>
        <dbReference type="ARBA" id="ARBA00022842"/>
    </source>
</evidence>
<dbReference type="CDD" id="cd02503">
    <property type="entry name" value="MobA"/>
    <property type="match status" value="1"/>
</dbReference>
<dbReference type="Proteomes" id="UP000664632">
    <property type="component" value="Unassembled WGS sequence"/>
</dbReference>
<accession>A0ABS3H424</accession>
<dbReference type="GO" id="GO:0016779">
    <property type="term" value="F:nucleotidyltransferase activity"/>
    <property type="evidence" value="ECO:0007669"/>
    <property type="project" value="UniProtKB-KW"/>
</dbReference>
<protein>
    <submittedName>
        <fullName evidence="9">Molybdenum cofactor guanylyltransferase</fullName>
    </submittedName>
</protein>
<sequence>MGFDKSLLQIDGKYMLLKTVDRLKKVFPQILLVTNERMKFPTIFSQVEILEDHYSEKGPLGGLVTALESIKTEHLFLLACDIPDLNTDLIQRMSEYMKSYDVVICKQTDRLEPLFAFYRTSCLAVMQQQLQTNDWRICKEFDHLSVKVLTLESSVRLKNVNTQKELKWWNQSE</sequence>
<evidence type="ECO:0000313" key="9">
    <source>
        <dbReference type="EMBL" id="MBO0441756.1"/>
    </source>
</evidence>
<dbReference type="PANTHER" id="PTHR19136:SF81">
    <property type="entry name" value="MOLYBDENUM COFACTOR GUANYLYLTRANSFERASE"/>
    <property type="match status" value="1"/>
</dbReference>
<feature type="domain" description="MobA-like NTP transferase" evidence="8">
    <location>
        <begin position="1"/>
        <end position="133"/>
    </location>
</feature>
<keyword evidence="3" id="KW-0479">Metal-binding</keyword>
<evidence type="ECO:0000259" key="8">
    <source>
        <dbReference type="Pfam" id="PF12804"/>
    </source>
</evidence>
<dbReference type="PANTHER" id="PTHR19136">
    <property type="entry name" value="MOLYBDENUM COFACTOR GUANYLYLTRANSFERASE"/>
    <property type="match status" value="1"/>
</dbReference>
<evidence type="ECO:0000256" key="2">
    <source>
        <dbReference type="ARBA" id="ARBA00022679"/>
    </source>
</evidence>
<keyword evidence="1" id="KW-0963">Cytoplasm</keyword>
<keyword evidence="4" id="KW-0547">Nucleotide-binding</keyword>
<dbReference type="InterPro" id="IPR013482">
    <property type="entry name" value="Molybde_CF_guanTrfase"/>
</dbReference>
<keyword evidence="6" id="KW-0342">GTP-binding</keyword>